<feature type="region of interest" description="Disordered" evidence="1">
    <location>
        <begin position="94"/>
        <end position="132"/>
    </location>
</feature>
<dbReference type="GeneID" id="112906247"/>
<evidence type="ECO:0000313" key="2">
    <source>
        <dbReference type="Proteomes" id="UP000192223"/>
    </source>
</evidence>
<name>A0A7F5RIP1_AGRPL</name>
<dbReference type="AlphaFoldDB" id="A0A7F5RIP1"/>
<proteinExistence type="predicted"/>
<feature type="compositionally biased region" description="Polar residues" evidence="1">
    <location>
        <begin position="110"/>
        <end position="120"/>
    </location>
</feature>
<dbReference type="OrthoDB" id="8119384at2759"/>
<dbReference type="InParanoid" id="A0A7F5RIP1"/>
<feature type="non-terminal residue" evidence="3">
    <location>
        <position position="132"/>
    </location>
</feature>
<protein>
    <submittedName>
        <fullName evidence="3">Uncharacterized protein LOC112906247</fullName>
    </submittedName>
</protein>
<organism evidence="2 3">
    <name type="scientific">Agrilus planipennis</name>
    <name type="common">Emerald ash borer</name>
    <name type="synonym">Agrilus marcopoli</name>
    <dbReference type="NCBI Taxonomy" id="224129"/>
    <lineage>
        <taxon>Eukaryota</taxon>
        <taxon>Metazoa</taxon>
        <taxon>Ecdysozoa</taxon>
        <taxon>Arthropoda</taxon>
        <taxon>Hexapoda</taxon>
        <taxon>Insecta</taxon>
        <taxon>Pterygota</taxon>
        <taxon>Neoptera</taxon>
        <taxon>Endopterygota</taxon>
        <taxon>Coleoptera</taxon>
        <taxon>Polyphaga</taxon>
        <taxon>Elateriformia</taxon>
        <taxon>Buprestoidea</taxon>
        <taxon>Buprestidae</taxon>
        <taxon>Agrilinae</taxon>
        <taxon>Agrilus</taxon>
    </lineage>
</organism>
<feature type="compositionally biased region" description="Polar residues" evidence="1">
    <location>
        <begin position="64"/>
        <end position="74"/>
    </location>
</feature>
<accession>A0A7F5RIP1</accession>
<dbReference type="KEGG" id="apln:112906247"/>
<evidence type="ECO:0000256" key="1">
    <source>
        <dbReference type="SAM" id="MobiDB-lite"/>
    </source>
</evidence>
<sequence length="132" mass="14187">MIFHSDLPSRFNFSFVCCVFATTYGQYQHERALADLMSPPVVKFKVQVEMGLRERTLSWPTIPPQNVSGDSRSSALGGVDPLLPSPASHSAVIVSPETLSHHSSPAKIPSVTTASVSTVKQGPAHVQISSTQ</sequence>
<evidence type="ECO:0000313" key="3">
    <source>
        <dbReference type="RefSeq" id="XP_025835872.1"/>
    </source>
</evidence>
<feature type="region of interest" description="Disordered" evidence="1">
    <location>
        <begin position="59"/>
        <end position="80"/>
    </location>
</feature>
<dbReference type="Proteomes" id="UP000192223">
    <property type="component" value="Unplaced"/>
</dbReference>
<gene>
    <name evidence="3" type="primary">LOC112906247</name>
</gene>
<reference evidence="3" key="1">
    <citation type="submission" date="2025-08" db="UniProtKB">
        <authorList>
            <consortium name="RefSeq"/>
        </authorList>
    </citation>
    <scope>IDENTIFICATION</scope>
    <source>
        <tissue evidence="3">Entire body</tissue>
    </source>
</reference>
<dbReference type="RefSeq" id="XP_025835872.1">
    <property type="nucleotide sequence ID" value="XM_025980087.1"/>
</dbReference>
<keyword evidence="2" id="KW-1185">Reference proteome</keyword>